<evidence type="ECO:0000313" key="3">
    <source>
        <dbReference type="Proteomes" id="UP000594464"/>
    </source>
</evidence>
<reference evidence="3" key="1">
    <citation type="submission" date="2020-02" db="EMBL/GenBank/DDBJ databases">
        <title>Genomic and physiological characterization of two novel Nitrospinaceae genera.</title>
        <authorList>
            <person name="Mueller A.J."/>
            <person name="Jung M.-Y."/>
            <person name="Strachan C.R."/>
            <person name="Herbold C.W."/>
            <person name="Kirkegaard R.H."/>
            <person name="Daims H."/>
        </authorList>
    </citation>
    <scope>NUCLEOTIDE SEQUENCE [LARGE SCALE GENOMIC DNA]</scope>
</reference>
<sequence length="144" mass="16849">MEHDVEWVRGVLKGIEVFSTLEDDEVNDFIDQMAFYQFKKNETIIKQGEASDFFFVVYEGSIKVTVKKMFFQQKQVAVLKRGDVFGEMALLTHSNRNATLVTQQLSSCFVLFKSSFQYIVNKNPFFKTRLQAIVRQREEEIRNA</sequence>
<dbReference type="GO" id="GO:0004862">
    <property type="term" value="F:cAMP-dependent protein kinase inhibitor activity"/>
    <property type="evidence" value="ECO:0007669"/>
    <property type="project" value="TreeGrafter"/>
</dbReference>
<dbReference type="InterPro" id="IPR018490">
    <property type="entry name" value="cNMP-bd_dom_sf"/>
</dbReference>
<dbReference type="Gene3D" id="2.60.120.10">
    <property type="entry name" value="Jelly Rolls"/>
    <property type="match status" value="1"/>
</dbReference>
<dbReference type="InterPro" id="IPR000595">
    <property type="entry name" value="cNMP-bd_dom"/>
</dbReference>
<proteinExistence type="predicted"/>
<name>A0A7T0C4H7_9BACT</name>
<protein>
    <submittedName>
        <fullName evidence="2">Cyclic nucleotide-binding domain-containing protein</fullName>
    </submittedName>
</protein>
<accession>A0A7T0C4H7</accession>
<dbReference type="SMART" id="SM00100">
    <property type="entry name" value="cNMP"/>
    <property type="match status" value="1"/>
</dbReference>
<dbReference type="PANTHER" id="PTHR11635">
    <property type="entry name" value="CAMP-DEPENDENT PROTEIN KINASE REGULATORY CHAIN"/>
    <property type="match status" value="1"/>
</dbReference>
<dbReference type="PRINTS" id="PR00103">
    <property type="entry name" value="CAMPKINASE"/>
</dbReference>
<dbReference type="KEGG" id="nva:G3M78_13165"/>
<dbReference type="GO" id="GO:0005952">
    <property type="term" value="C:cAMP-dependent protein kinase complex"/>
    <property type="evidence" value="ECO:0007669"/>
    <property type="project" value="InterPro"/>
</dbReference>
<dbReference type="CDD" id="cd00038">
    <property type="entry name" value="CAP_ED"/>
    <property type="match status" value="1"/>
</dbReference>
<dbReference type="Pfam" id="PF00027">
    <property type="entry name" value="cNMP_binding"/>
    <property type="match status" value="1"/>
</dbReference>
<dbReference type="PROSITE" id="PS50042">
    <property type="entry name" value="CNMP_BINDING_3"/>
    <property type="match status" value="1"/>
</dbReference>
<dbReference type="GO" id="GO:0034236">
    <property type="term" value="F:protein kinase A catalytic subunit binding"/>
    <property type="evidence" value="ECO:0007669"/>
    <property type="project" value="TreeGrafter"/>
</dbReference>
<feature type="domain" description="Cyclic nucleotide-binding" evidence="1">
    <location>
        <begin position="17"/>
        <end position="137"/>
    </location>
</feature>
<dbReference type="GO" id="GO:0005829">
    <property type="term" value="C:cytosol"/>
    <property type="evidence" value="ECO:0007669"/>
    <property type="project" value="TreeGrafter"/>
</dbReference>
<dbReference type="PANTHER" id="PTHR11635:SF152">
    <property type="entry name" value="CAMP-DEPENDENT PROTEIN KINASE TYPE I REGULATORY SUBUNIT-RELATED"/>
    <property type="match status" value="1"/>
</dbReference>
<dbReference type="GO" id="GO:0030552">
    <property type="term" value="F:cAMP binding"/>
    <property type="evidence" value="ECO:0007669"/>
    <property type="project" value="TreeGrafter"/>
</dbReference>
<organism evidence="2 3">
    <name type="scientific">Candidatus Nitrohelix vancouverensis</name>
    <dbReference type="NCBI Taxonomy" id="2705534"/>
    <lineage>
        <taxon>Bacteria</taxon>
        <taxon>Pseudomonadati</taxon>
        <taxon>Nitrospinota/Tectimicrobiota group</taxon>
        <taxon>Nitrospinota</taxon>
        <taxon>Nitrospinia</taxon>
        <taxon>Nitrospinales</taxon>
        <taxon>Nitrospinaceae</taxon>
        <taxon>Candidatus Nitrohelix</taxon>
    </lineage>
</organism>
<gene>
    <name evidence="2" type="ORF">G3M78_13165</name>
</gene>
<evidence type="ECO:0000313" key="2">
    <source>
        <dbReference type="EMBL" id="QPJ66292.1"/>
    </source>
</evidence>
<dbReference type="InterPro" id="IPR014710">
    <property type="entry name" value="RmlC-like_jellyroll"/>
</dbReference>
<dbReference type="AlphaFoldDB" id="A0A7T0C4H7"/>
<dbReference type="SUPFAM" id="SSF51206">
    <property type="entry name" value="cAMP-binding domain-like"/>
    <property type="match status" value="1"/>
</dbReference>
<evidence type="ECO:0000259" key="1">
    <source>
        <dbReference type="PROSITE" id="PS50042"/>
    </source>
</evidence>
<dbReference type="Proteomes" id="UP000594464">
    <property type="component" value="Chromosome"/>
</dbReference>
<dbReference type="EMBL" id="CP048620">
    <property type="protein sequence ID" value="QPJ66292.1"/>
    <property type="molecule type" value="Genomic_DNA"/>
</dbReference>
<dbReference type="InterPro" id="IPR050503">
    <property type="entry name" value="cAMP-dep_PK_reg_su-like"/>
</dbReference>